<evidence type="ECO:0000313" key="3">
    <source>
        <dbReference type="Proteomes" id="UP000479710"/>
    </source>
</evidence>
<dbReference type="Proteomes" id="UP000479710">
    <property type="component" value="Unassembled WGS sequence"/>
</dbReference>
<accession>A0A6G1DBP3</accession>
<organism evidence="2 3">
    <name type="scientific">Oryza meyeriana var. granulata</name>
    <dbReference type="NCBI Taxonomy" id="110450"/>
    <lineage>
        <taxon>Eukaryota</taxon>
        <taxon>Viridiplantae</taxon>
        <taxon>Streptophyta</taxon>
        <taxon>Embryophyta</taxon>
        <taxon>Tracheophyta</taxon>
        <taxon>Spermatophyta</taxon>
        <taxon>Magnoliopsida</taxon>
        <taxon>Liliopsida</taxon>
        <taxon>Poales</taxon>
        <taxon>Poaceae</taxon>
        <taxon>BOP clade</taxon>
        <taxon>Oryzoideae</taxon>
        <taxon>Oryzeae</taxon>
        <taxon>Oryzinae</taxon>
        <taxon>Oryza</taxon>
        <taxon>Oryza meyeriana</taxon>
    </lineage>
</organism>
<dbReference type="EMBL" id="SPHZ02000006">
    <property type="protein sequence ID" value="KAF0909841.1"/>
    <property type="molecule type" value="Genomic_DNA"/>
</dbReference>
<feature type="region of interest" description="Disordered" evidence="1">
    <location>
        <begin position="1"/>
        <end position="34"/>
    </location>
</feature>
<sequence>MPGHFGPCRSLPDDQRPPPSSEPAVLHGDPATSLSALPQISSGCHLPASPSPGCCVEARRLDSSLNTPQQIGCGCCLDLIATPAQPARQSISPRAEIRP</sequence>
<dbReference type="AlphaFoldDB" id="A0A6G1DBP3"/>
<protein>
    <recommendedName>
        <fullName evidence="4">Hydrophobic seed protein domain-containing protein</fullName>
    </recommendedName>
</protein>
<proteinExistence type="predicted"/>
<name>A0A6G1DBP3_9ORYZ</name>
<evidence type="ECO:0000313" key="2">
    <source>
        <dbReference type="EMBL" id="KAF0909841.1"/>
    </source>
</evidence>
<reference evidence="2 3" key="1">
    <citation type="submission" date="2019-11" db="EMBL/GenBank/DDBJ databases">
        <title>Whole genome sequence of Oryza granulata.</title>
        <authorList>
            <person name="Li W."/>
        </authorList>
    </citation>
    <scope>NUCLEOTIDE SEQUENCE [LARGE SCALE GENOMIC DNA]</scope>
    <source>
        <strain evidence="3">cv. Menghai</strain>
        <tissue evidence="2">Leaf</tissue>
    </source>
</reference>
<comment type="caution">
    <text evidence="2">The sequence shown here is derived from an EMBL/GenBank/DDBJ whole genome shotgun (WGS) entry which is preliminary data.</text>
</comment>
<evidence type="ECO:0008006" key="4">
    <source>
        <dbReference type="Google" id="ProtNLM"/>
    </source>
</evidence>
<evidence type="ECO:0000256" key="1">
    <source>
        <dbReference type="SAM" id="MobiDB-lite"/>
    </source>
</evidence>
<keyword evidence="3" id="KW-1185">Reference proteome</keyword>
<gene>
    <name evidence="2" type="ORF">E2562_000155</name>
</gene>